<dbReference type="EMBL" id="CP003470">
    <property type="protein sequence ID" value="AGG87590.1"/>
    <property type="molecule type" value="Genomic_DNA"/>
</dbReference>
<accession>M4NAM3</accession>
<feature type="region of interest" description="Disordered" evidence="1">
    <location>
        <begin position="164"/>
        <end position="201"/>
    </location>
</feature>
<evidence type="ECO:0000313" key="2">
    <source>
        <dbReference type="EMBL" id="AGG87590.1"/>
    </source>
</evidence>
<dbReference type="RefSeq" id="WP_015446664.1">
    <property type="nucleotide sequence ID" value="NC_020541.1"/>
</dbReference>
<proteinExistence type="predicted"/>
<sequence>MKSDNKISREPADLHSLSDVQLMELRAAVDTEARKRGLNFNVGEIGEKLAISLFKERPDLSLLAAAPRGTKNIDAISREGNRYSIKTLQKARKTGTIYPDPSDRDRQLFEFILIVLVNDELALERVIELDWQQFCAARSWDIRMNAWYVARSKKAFSAGRQIYPKPGTATLSSSTSPAEERPPAITMPAVRNRDRNRDGGS</sequence>
<dbReference type="KEGG" id="rhd:R2APBS1_0419"/>
<dbReference type="HOGENOM" id="CLU_112776_0_0_6"/>
<gene>
    <name evidence="2" type="ORF">R2APBS1_0419</name>
</gene>
<reference evidence="2 3" key="1">
    <citation type="submission" date="2012-04" db="EMBL/GenBank/DDBJ databases">
        <title>Complete genome of Rhodanobacter sp. 2APBS1.</title>
        <authorList>
            <consortium name="US DOE Joint Genome Institute"/>
            <person name="Huntemann M."/>
            <person name="Wei C.-L."/>
            <person name="Han J."/>
            <person name="Detter J.C."/>
            <person name="Han C."/>
            <person name="Tapia R."/>
            <person name="Munk A.C.C."/>
            <person name="Chen A."/>
            <person name="Krypides N."/>
            <person name="Mavromatis K."/>
            <person name="Markowitz V."/>
            <person name="Szeto E."/>
            <person name="Ivanova N."/>
            <person name="Mikhailova N."/>
            <person name="Ovchinnikova G."/>
            <person name="Pagani I."/>
            <person name="Pati A."/>
            <person name="Goodwin L."/>
            <person name="Peters L."/>
            <person name="Pitluck S."/>
            <person name="Woyke T."/>
            <person name="Prakash O."/>
            <person name="Elkins J."/>
            <person name="Brown S."/>
            <person name="Palumbo A."/>
            <person name="Hemme C."/>
            <person name="Zhou J."/>
            <person name="Watson D."/>
            <person name="Jardine P."/>
            <person name="Kostka J."/>
            <person name="Green S."/>
        </authorList>
    </citation>
    <scope>NUCLEOTIDE SEQUENCE [LARGE SCALE GENOMIC DNA]</scope>
    <source>
        <strain evidence="2 3">2APBS1</strain>
    </source>
</reference>
<evidence type="ECO:0000256" key="1">
    <source>
        <dbReference type="SAM" id="MobiDB-lite"/>
    </source>
</evidence>
<dbReference type="Proteomes" id="UP000011859">
    <property type="component" value="Chromosome"/>
</dbReference>
<dbReference type="eggNOG" id="ENOG50337F1">
    <property type="taxonomic scope" value="Bacteria"/>
</dbReference>
<organism evidence="2 3">
    <name type="scientific">Rhodanobacter denitrificans</name>
    <dbReference type="NCBI Taxonomy" id="666685"/>
    <lineage>
        <taxon>Bacteria</taxon>
        <taxon>Pseudomonadati</taxon>
        <taxon>Pseudomonadota</taxon>
        <taxon>Gammaproteobacteria</taxon>
        <taxon>Lysobacterales</taxon>
        <taxon>Rhodanobacteraceae</taxon>
        <taxon>Rhodanobacter</taxon>
    </lineage>
</organism>
<dbReference type="AlphaFoldDB" id="M4NAM3"/>
<protein>
    <submittedName>
        <fullName evidence="2">Uncharacterized protein</fullName>
    </submittedName>
</protein>
<feature type="compositionally biased region" description="Basic and acidic residues" evidence="1">
    <location>
        <begin position="191"/>
        <end position="201"/>
    </location>
</feature>
<keyword evidence="3" id="KW-1185">Reference proteome</keyword>
<dbReference type="REBASE" id="61701">
    <property type="entry name" value="RdeR2I"/>
</dbReference>
<name>M4NAM3_9GAMM</name>
<evidence type="ECO:0000313" key="3">
    <source>
        <dbReference type="Proteomes" id="UP000011859"/>
    </source>
</evidence>